<name>A0A1Y1IB69_KLENI</name>
<protein>
    <recommendedName>
        <fullName evidence="5">Sucrase/ferredoxin-like family protein</fullName>
    </recommendedName>
</protein>
<dbReference type="Pfam" id="PF06999">
    <property type="entry name" value="Suc_Fer-like"/>
    <property type="match status" value="1"/>
</dbReference>
<dbReference type="EMBL" id="DF237359">
    <property type="protein sequence ID" value="GAQ88214.1"/>
    <property type="molecule type" value="Genomic_DNA"/>
</dbReference>
<organism evidence="3 4">
    <name type="scientific">Klebsormidium nitens</name>
    <name type="common">Green alga</name>
    <name type="synonym">Ulothrix nitens</name>
    <dbReference type="NCBI Taxonomy" id="105231"/>
    <lineage>
        <taxon>Eukaryota</taxon>
        <taxon>Viridiplantae</taxon>
        <taxon>Streptophyta</taxon>
        <taxon>Klebsormidiophyceae</taxon>
        <taxon>Klebsormidiales</taxon>
        <taxon>Klebsormidiaceae</taxon>
        <taxon>Klebsormidium</taxon>
    </lineage>
</organism>
<proteinExistence type="predicted"/>
<dbReference type="PANTHER" id="PTHR31902">
    <property type="entry name" value="ACTIN PATCHES DISTAL PROTEIN 1"/>
    <property type="match status" value="1"/>
</dbReference>
<keyword evidence="2" id="KW-0812">Transmembrane</keyword>
<evidence type="ECO:0000256" key="1">
    <source>
        <dbReference type="SAM" id="MobiDB-lite"/>
    </source>
</evidence>
<feature type="transmembrane region" description="Helical" evidence="2">
    <location>
        <begin position="577"/>
        <end position="597"/>
    </location>
</feature>
<feature type="region of interest" description="Disordered" evidence="1">
    <location>
        <begin position="1"/>
        <end position="84"/>
    </location>
</feature>
<evidence type="ECO:0000313" key="4">
    <source>
        <dbReference type="Proteomes" id="UP000054558"/>
    </source>
</evidence>
<feature type="compositionally biased region" description="Low complexity" evidence="1">
    <location>
        <begin position="134"/>
        <end position="145"/>
    </location>
</feature>
<keyword evidence="2" id="KW-0472">Membrane</keyword>
<keyword evidence="2" id="KW-1133">Transmembrane helix</keyword>
<dbReference type="InterPro" id="IPR009737">
    <property type="entry name" value="Aim32/Apd1-like"/>
</dbReference>
<accession>A0A1Y1IB69</accession>
<dbReference type="InterPro" id="IPR036249">
    <property type="entry name" value="Thioredoxin-like_sf"/>
</dbReference>
<gene>
    <name evidence="3" type="ORF">KFL_004100030</name>
</gene>
<evidence type="ECO:0008006" key="5">
    <source>
        <dbReference type="Google" id="ProtNLM"/>
    </source>
</evidence>
<dbReference type="Gene3D" id="3.40.30.10">
    <property type="entry name" value="Glutaredoxin"/>
    <property type="match status" value="1"/>
</dbReference>
<dbReference type="Proteomes" id="UP000054558">
    <property type="component" value="Unassembled WGS sequence"/>
</dbReference>
<evidence type="ECO:0000256" key="2">
    <source>
        <dbReference type="SAM" id="Phobius"/>
    </source>
</evidence>
<dbReference type="SUPFAM" id="SSF52833">
    <property type="entry name" value="Thioredoxin-like"/>
    <property type="match status" value="1"/>
</dbReference>
<sequence length="602" mass="64969">MEEPGEHAWTKSGAHSDPQQSNNPNALSPIQAFVTSSAGPSDGSDTSQSEFKDLRQLSPDVLIRRSHQSAVPEEEGPSTSGIDLIEEASVVSAAKGSVLRQEKGDGALHQPGILSKNAKNTGSPPAIPARAVLSEKSPISAIKSSSKLRRSLTPDQARPPRHKRKGSLDSLLLPPNFTQSQVDATMHRRKSLLNPALNPGLNPGMDSSTTSPLRGHLVRTSSLGAPGMPLSGPEIDFWRPEVGSRPLVGSVKLHERMVFLCYKDPASWPPRIEAAEAERLPKRLASAIYMKRKVLPQKTKFALCEGSEGSECDVLIFPDMKRYSAVTHFDIDHLIEFLLTGKEKVLRSQRITGCHVFVCAHASRDARCGSCGPPLVLAFQAVVQAKGLEKTVHVRACSHVGGHAFAGNVIIYMEREGKIAGDWYGYVTPRDVPLIVEQHIEGGRIVDKLWRGAMGLTAEEQQAELRRIRAVQDAEGPEPEAAPCDDCTFLKVEEIEELVKEGVCAPHDPAKLDKASNKTGCCGPKPVDGQQSNSAPALKSNPGTSDGSSLFVSVAAQVRRLQYPDVSSWWKKLDATDIALCGALALSGVALCIAINLHTRSR</sequence>
<feature type="region of interest" description="Disordered" evidence="1">
    <location>
        <begin position="515"/>
        <end position="546"/>
    </location>
</feature>
<reference evidence="3 4" key="1">
    <citation type="journal article" date="2014" name="Nat. Commun.">
        <title>Klebsormidium flaccidum genome reveals primary factors for plant terrestrial adaptation.</title>
        <authorList>
            <person name="Hori K."/>
            <person name="Maruyama F."/>
            <person name="Fujisawa T."/>
            <person name="Togashi T."/>
            <person name="Yamamoto N."/>
            <person name="Seo M."/>
            <person name="Sato S."/>
            <person name="Yamada T."/>
            <person name="Mori H."/>
            <person name="Tajima N."/>
            <person name="Moriyama T."/>
            <person name="Ikeuchi M."/>
            <person name="Watanabe M."/>
            <person name="Wada H."/>
            <person name="Kobayashi K."/>
            <person name="Saito M."/>
            <person name="Masuda T."/>
            <person name="Sasaki-Sekimoto Y."/>
            <person name="Mashiguchi K."/>
            <person name="Awai K."/>
            <person name="Shimojima M."/>
            <person name="Masuda S."/>
            <person name="Iwai M."/>
            <person name="Nobusawa T."/>
            <person name="Narise T."/>
            <person name="Kondo S."/>
            <person name="Saito H."/>
            <person name="Sato R."/>
            <person name="Murakawa M."/>
            <person name="Ihara Y."/>
            <person name="Oshima-Yamada Y."/>
            <person name="Ohtaka K."/>
            <person name="Satoh M."/>
            <person name="Sonobe K."/>
            <person name="Ishii M."/>
            <person name="Ohtani R."/>
            <person name="Kanamori-Sato M."/>
            <person name="Honoki R."/>
            <person name="Miyazaki D."/>
            <person name="Mochizuki H."/>
            <person name="Umetsu J."/>
            <person name="Higashi K."/>
            <person name="Shibata D."/>
            <person name="Kamiya Y."/>
            <person name="Sato N."/>
            <person name="Nakamura Y."/>
            <person name="Tabata S."/>
            <person name="Ida S."/>
            <person name="Kurokawa K."/>
            <person name="Ohta H."/>
        </authorList>
    </citation>
    <scope>NUCLEOTIDE SEQUENCE [LARGE SCALE GENOMIC DNA]</scope>
    <source>
        <strain evidence="3 4">NIES-2285</strain>
    </source>
</reference>
<feature type="compositionally biased region" description="Polar residues" evidence="1">
    <location>
        <begin position="17"/>
        <end position="49"/>
    </location>
</feature>
<dbReference type="OrthoDB" id="10253744at2759"/>
<dbReference type="AlphaFoldDB" id="A0A1Y1IB69"/>
<keyword evidence="4" id="KW-1185">Reference proteome</keyword>
<feature type="compositionally biased region" description="Polar residues" evidence="1">
    <location>
        <begin position="529"/>
        <end position="546"/>
    </location>
</feature>
<dbReference type="CDD" id="cd03062">
    <property type="entry name" value="TRX_Fd_Sucrase"/>
    <property type="match status" value="1"/>
</dbReference>
<feature type="region of interest" description="Disordered" evidence="1">
    <location>
        <begin position="101"/>
        <end position="175"/>
    </location>
</feature>
<evidence type="ECO:0000313" key="3">
    <source>
        <dbReference type="EMBL" id="GAQ88214.1"/>
    </source>
</evidence>
<dbReference type="STRING" id="105231.A0A1Y1IB69"/>
<dbReference type="FunFam" id="3.40.30.10:FF:000213">
    <property type="entry name" value="APD1p protein"/>
    <property type="match status" value="1"/>
</dbReference>
<dbReference type="PANTHER" id="PTHR31902:SF14">
    <property type="entry name" value="ACTIN PATCHES DISTAL PROTEIN 1"/>
    <property type="match status" value="1"/>
</dbReference>